<comment type="similarity">
    <text evidence="1 10">Belongs to the lysophospholipase family.</text>
</comment>
<dbReference type="GO" id="GO:0004623">
    <property type="term" value="F:phospholipase A2 activity"/>
    <property type="evidence" value="ECO:0007669"/>
    <property type="project" value="TreeGrafter"/>
</dbReference>
<dbReference type="PROSITE" id="PS51210">
    <property type="entry name" value="PLA2C"/>
    <property type="match status" value="1"/>
</dbReference>
<evidence type="ECO:0000256" key="1">
    <source>
        <dbReference type="ARBA" id="ARBA00008780"/>
    </source>
</evidence>
<evidence type="ECO:0000313" key="13">
    <source>
        <dbReference type="EMBL" id="KIW62075.1"/>
    </source>
</evidence>
<evidence type="ECO:0000256" key="8">
    <source>
        <dbReference type="ARBA" id="ARBA00049531"/>
    </source>
</evidence>
<feature type="signal peptide" evidence="10">
    <location>
        <begin position="1"/>
        <end position="21"/>
    </location>
</feature>
<evidence type="ECO:0000256" key="9">
    <source>
        <dbReference type="PROSITE-ProRule" id="PRU00555"/>
    </source>
</evidence>
<feature type="compositionally biased region" description="Basic and acidic residues" evidence="11">
    <location>
        <begin position="89"/>
        <end position="103"/>
    </location>
</feature>
<gene>
    <name evidence="13" type="ORF">PV05_02126</name>
</gene>
<dbReference type="PANTHER" id="PTHR10728:SF33">
    <property type="entry name" value="LYSOPHOSPHOLIPASE 1-RELATED"/>
    <property type="match status" value="1"/>
</dbReference>
<evidence type="ECO:0000256" key="3">
    <source>
        <dbReference type="ARBA" id="ARBA00022729"/>
    </source>
</evidence>
<protein>
    <recommendedName>
        <fullName evidence="2 10">Lysophospholipase</fullName>
        <ecNumber evidence="2 10">3.1.1.5</ecNumber>
    </recommendedName>
</protein>
<feature type="chain" id="PRO_5005112477" description="Lysophospholipase" evidence="10">
    <location>
        <begin position="22"/>
        <end position="747"/>
    </location>
</feature>
<name>A0A0D2F536_9EURO</name>
<feature type="domain" description="PLA2c" evidence="12">
    <location>
        <begin position="237"/>
        <end position="747"/>
    </location>
</feature>
<dbReference type="EC" id="3.1.1.5" evidence="2 10"/>
<evidence type="ECO:0000313" key="14">
    <source>
        <dbReference type="Proteomes" id="UP000054342"/>
    </source>
</evidence>
<reference evidence="13 14" key="1">
    <citation type="submission" date="2015-01" db="EMBL/GenBank/DDBJ databases">
        <title>The Genome Sequence of Exophiala xenobiotica CBS118157.</title>
        <authorList>
            <consortium name="The Broad Institute Genomics Platform"/>
            <person name="Cuomo C."/>
            <person name="de Hoog S."/>
            <person name="Gorbushina A."/>
            <person name="Stielow B."/>
            <person name="Teixiera M."/>
            <person name="Abouelleil A."/>
            <person name="Chapman S.B."/>
            <person name="Priest M."/>
            <person name="Young S.K."/>
            <person name="Wortman J."/>
            <person name="Nusbaum C."/>
            <person name="Birren B."/>
        </authorList>
    </citation>
    <scope>NUCLEOTIDE SEQUENCE [LARGE SCALE GENOMIC DNA]</scope>
    <source>
        <strain evidence="13 14">CBS 118157</strain>
    </source>
</reference>
<dbReference type="GO" id="GO:0046475">
    <property type="term" value="P:glycerophospholipid catabolic process"/>
    <property type="evidence" value="ECO:0007669"/>
    <property type="project" value="TreeGrafter"/>
</dbReference>
<dbReference type="HOGENOM" id="CLU_014602_3_0_1"/>
<evidence type="ECO:0000256" key="5">
    <source>
        <dbReference type="ARBA" id="ARBA00022963"/>
    </source>
</evidence>
<keyword evidence="6 9" id="KW-0443">Lipid metabolism</keyword>
<keyword evidence="14" id="KW-1185">Reference proteome</keyword>
<dbReference type="AlphaFoldDB" id="A0A0D2F536"/>
<dbReference type="Pfam" id="PF01735">
    <property type="entry name" value="PLA2_B"/>
    <property type="match status" value="1"/>
</dbReference>
<sequence length="747" mass="77429">MYKYTILLLALLFWCAARVQGTPVRRQLTGYAPVAAACPATPLVRPANGVGSAEAAFIASRYTVASQSLAAWLATVVNNATCNSTSSPSKRDWTDWGDWDKGEQSSSSSIPDPVSGSTTALTPSSTTSKSTASTAKNPGYTSSTSSSPSTSAPTKFSTSTTSTNFVSASTTSSASRSSGSTVTTSSSTFTTSTSPSTSTGATTSTAAPTSTSASSATTTLTTSSTGSSTTSSTTSSTSTTSSASTTTALSTTTSTSTSTSITSSTTSSATTSTTTSTSCTPESFQPTAYPLVGLTTSGGGYRSLLTGAGVIQGFDARDSQTGVSGLYQGLTYEAGLSGGGWLLTSIAGNDWPTISELRDNLWEEAFQTSLLIPGNLLVAGPAYAAITADLAAKQAAGFPPTLVDPYGRLLSYQLLEGADGGVTITTSDFADMSNFTSYNVPYPIITALGVQANEGECTPGPAATQYEIHPYEFGSWDDGVAAFAQTEYIGSSLSGGSPAIPGVCIRNYDNAGYVAGTTSNLFNEACAPVPPTNTSDSSLAQVLSAILDTVHEVTFRDNFAIYPNPFYNYAQSSIVASQEDLYLVDGGEALQNNPIWPFLHRPLVDVLIVNDNSADTSANYPNGSEIYTTYQRATDEGLTRMPVIPDVTTFLANGLDTRPTFFGCNDPNVITIVYLPNQECTYPSGQSTFKLQYTADETDAMIANGQQIASKGGDPEWPLCLACGIMKKAGGTLPGGCAACYDEYCYN</sequence>
<dbReference type="RefSeq" id="XP_013322659.1">
    <property type="nucleotide sequence ID" value="XM_013467205.1"/>
</dbReference>
<proteinExistence type="inferred from homology"/>
<evidence type="ECO:0000259" key="12">
    <source>
        <dbReference type="PROSITE" id="PS51210"/>
    </source>
</evidence>
<dbReference type="GO" id="GO:0005829">
    <property type="term" value="C:cytosol"/>
    <property type="evidence" value="ECO:0007669"/>
    <property type="project" value="TreeGrafter"/>
</dbReference>
<feature type="region of interest" description="Disordered" evidence="11">
    <location>
        <begin position="82"/>
        <end position="282"/>
    </location>
</feature>
<organism evidence="13 14">
    <name type="scientific">Exophiala xenobiotica</name>
    <dbReference type="NCBI Taxonomy" id="348802"/>
    <lineage>
        <taxon>Eukaryota</taxon>
        <taxon>Fungi</taxon>
        <taxon>Dikarya</taxon>
        <taxon>Ascomycota</taxon>
        <taxon>Pezizomycotina</taxon>
        <taxon>Eurotiomycetes</taxon>
        <taxon>Chaetothyriomycetidae</taxon>
        <taxon>Chaetothyriales</taxon>
        <taxon>Herpotrichiellaceae</taxon>
        <taxon>Exophiala</taxon>
    </lineage>
</organism>
<accession>A0A0D2F536</accession>
<comment type="catalytic activity">
    <reaction evidence="8 10">
        <text>a 1-acyl-sn-glycero-3-phosphocholine + H2O = sn-glycerol 3-phosphocholine + a fatty acid + H(+)</text>
        <dbReference type="Rhea" id="RHEA:15177"/>
        <dbReference type="ChEBI" id="CHEBI:15377"/>
        <dbReference type="ChEBI" id="CHEBI:15378"/>
        <dbReference type="ChEBI" id="CHEBI:16870"/>
        <dbReference type="ChEBI" id="CHEBI:28868"/>
        <dbReference type="ChEBI" id="CHEBI:58168"/>
        <dbReference type="EC" id="3.1.1.5"/>
    </reaction>
</comment>
<evidence type="ECO:0000256" key="10">
    <source>
        <dbReference type="RuleBase" id="RU362103"/>
    </source>
</evidence>
<evidence type="ECO:0000256" key="7">
    <source>
        <dbReference type="ARBA" id="ARBA00023180"/>
    </source>
</evidence>
<keyword evidence="4 9" id="KW-0378">Hydrolase</keyword>
<dbReference type="SUPFAM" id="SSF52151">
    <property type="entry name" value="FabD/lysophospholipase-like"/>
    <property type="match status" value="1"/>
</dbReference>
<dbReference type="GO" id="GO:0005783">
    <property type="term" value="C:endoplasmic reticulum"/>
    <property type="evidence" value="ECO:0007669"/>
    <property type="project" value="TreeGrafter"/>
</dbReference>
<feature type="compositionally biased region" description="Low complexity" evidence="11">
    <location>
        <begin position="105"/>
        <end position="278"/>
    </location>
</feature>
<dbReference type="SMART" id="SM00022">
    <property type="entry name" value="PLAc"/>
    <property type="match status" value="1"/>
</dbReference>
<dbReference type="GeneID" id="25324034"/>
<dbReference type="InterPro" id="IPR002642">
    <property type="entry name" value="LysoPLipase_cat_dom"/>
</dbReference>
<dbReference type="GO" id="GO:0004622">
    <property type="term" value="F:phosphatidylcholine lysophospholipase activity"/>
    <property type="evidence" value="ECO:0007669"/>
    <property type="project" value="UniProtKB-EC"/>
</dbReference>
<evidence type="ECO:0000256" key="11">
    <source>
        <dbReference type="SAM" id="MobiDB-lite"/>
    </source>
</evidence>
<keyword evidence="3 10" id="KW-0732">Signal</keyword>
<evidence type="ECO:0000256" key="4">
    <source>
        <dbReference type="ARBA" id="ARBA00022801"/>
    </source>
</evidence>
<evidence type="ECO:0000256" key="6">
    <source>
        <dbReference type="ARBA" id="ARBA00023098"/>
    </source>
</evidence>
<dbReference type="Gene3D" id="3.40.1090.10">
    <property type="entry name" value="Cytosolic phospholipase A2 catalytic domain"/>
    <property type="match status" value="1"/>
</dbReference>
<dbReference type="InterPro" id="IPR016035">
    <property type="entry name" value="Acyl_Trfase/lysoPLipase"/>
</dbReference>
<dbReference type="Proteomes" id="UP000054342">
    <property type="component" value="Unassembled WGS sequence"/>
</dbReference>
<dbReference type="PANTHER" id="PTHR10728">
    <property type="entry name" value="CYTOSOLIC PHOSPHOLIPASE A2"/>
    <property type="match status" value="1"/>
</dbReference>
<dbReference type="EMBL" id="KN847317">
    <property type="protein sequence ID" value="KIW62075.1"/>
    <property type="molecule type" value="Genomic_DNA"/>
</dbReference>
<dbReference type="STRING" id="348802.A0A0D2F536"/>
<keyword evidence="7" id="KW-0325">Glycoprotein</keyword>
<keyword evidence="5 9" id="KW-0442">Lipid degradation</keyword>
<dbReference type="OrthoDB" id="4084751at2759"/>
<evidence type="ECO:0000256" key="2">
    <source>
        <dbReference type="ARBA" id="ARBA00013274"/>
    </source>
</evidence>